<feature type="compositionally biased region" description="Basic residues" evidence="1">
    <location>
        <begin position="18"/>
        <end position="36"/>
    </location>
</feature>
<accession>G0RYH2</accession>
<gene>
    <name evidence="2" type="ORF">CTHT_0006680</name>
</gene>
<feature type="region of interest" description="Disordered" evidence="1">
    <location>
        <begin position="299"/>
        <end position="320"/>
    </location>
</feature>
<evidence type="ECO:0000313" key="3">
    <source>
        <dbReference type="Proteomes" id="UP000008066"/>
    </source>
</evidence>
<dbReference type="RefSeq" id="XP_006691200.1">
    <property type="nucleotide sequence ID" value="XM_006691137.1"/>
</dbReference>
<organism evidence="3">
    <name type="scientific">Chaetomium thermophilum (strain DSM 1495 / CBS 144.50 / IMI 039719)</name>
    <name type="common">Thermochaetoides thermophila</name>
    <dbReference type="NCBI Taxonomy" id="759272"/>
    <lineage>
        <taxon>Eukaryota</taxon>
        <taxon>Fungi</taxon>
        <taxon>Dikarya</taxon>
        <taxon>Ascomycota</taxon>
        <taxon>Pezizomycotina</taxon>
        <taxon>Sordariomycetes</taxon>
        <taxon>Sordariomycetidae</taxon>
        <taxon>Sordariales</taxon>
        <taxon>Chaetomiaceae</taxon>
        <taxon>Thermochaetoides</taxon>
    </lineage>
</organism>
<proteinExistence type="predicted"/>
<name>G0RYH2_CHATD</name>
<feature type="region of interest" description="Disordered" evidence="1">
    <location>
        <begin position="113"/>
        <end position="137"/>
    </location>
</feature>
<evidence type="ECO:0000313" key="2">
    <source>
        <dbReference type="EMBL" id="EGS23958.1"/>
    </source>
</evidence>
<feature type="region of interest" description="Disordered" evidence="1">
    <location>
        <begin position="1"/>
        <end position="86"/>
    </location>
</feature>
<reference evidence="2 3" key="1">
    <citation type="journal article" date="2011" name="Cell">
        <title>Insight into structure and assembly of the nuclear pore complex by utilizing the genome of a eukaryotic thermophile.</title>
        <authorList>
            <person name="Amlacher S."/>
            <person name="Sarges P."/>
            <person name="Flemming D."/>
            <person name="van Noort V."/>
            <person name="Kunze R."/>
            <person name="Devos D.P."/>
            <person name="Arumugam M."/>
            <person name="Bork P."/>
            <person name="Hurt E."/>
        </authorList>
    </citation>
    <scope>NUCLEOTIDE SEQUENCE [LARGE SCALE GENOMIC DNA]</scope>
    <source>
        <strain evidence="3">DSM 1495 / CBS 144.50 / IMI 039719</strain>
    </source>
</reference>
<dbReference type="KEGG" id="cthr:CTHT_0006680"/>
<dbReference type="AlphaFoldDB" id="G0RYH2"/>
<dbReference type="HOGENOM" id="CLU_868789_0_0_1"/>
<keyword evidence="3" id="KW-1185">Reference proteome</keyword>
<dbReference type="EMBL" id="GL988032">
    <property type="protein sequence ID" value="EGS23958.1"/>
    <property type="molecule type" value="Genomic_DNA"/>
</dbReference>
<dbReference type="GeneID" id="18254706"/>
<sequence length="320" mass="37265">MPYSSQRRVHWEDEHPAQRHHPRGRSSTATHRRHRGSSTTELPPLDLPRSRSRSHSRSRSRPRRNSAVYYDEPVPQPTREHTRLGAYPIPDLTSDIRNLGSNYTSPYGVPLIVPPPPPGPNHGIPPPPPPPPPHHLHQYAPIPSPNSSLTVTTTGTAAGVDLRAENDFLRNELNVMYNKINRLHRQNQLLYRQFNEWRAAAASTPSPLGNEEQSRKHHKLKSEVKRLREENHALRSSTRNSAEEEISRLRRIIREWEDAYNRLEEAFEEERGRSDRLRGHLHSIVSQQREQEELELLKEEQMRQTEEDIENLRKRISRYS</sequence>
<evidence type="ECO:0000256" key="1">
    <source>
        <dbReference type="SAM" id="MobiDB-lite"/>
    </source>
</evidence>
<feature type="compositionally biased region" description="Pro residues" evidence="1">
    <location>
        <begin position="113"/>
        <end position="133"/>
    </location>
</feature>
<dbReference type="Proteomes" id="UP000008066">
    <property type="component" value="Unassembled WGS sequence"/>
</dbReference>
<feature type="compositionally biased region" description="Basic residues" evidence="1">
    <location>
        <begin position="50"/>
        <end position="64"/>
    </location>
</feature>
<feature type="compositionally biased region" description="Basic and acidic residues" evidence="1">
    <location>
        <begin position="299"/>
        <end position="313"/>
    </location>
</feature>
<protein>
    <submittedName>
        <fullName evidence="2">Uncharacterized protein</fullName>
    </submittedName>
</protein>